<keyword evidence="3" id="KW-0808">Transferase</keyword>
<comment type="caution">
    <text evidence="3">The sequence shown here is derived from an EMBL/GenBank/DDBJ whole genome shotgun (WGS) entry which is preliminary data.</text>
</comment>
<dbReference type="OrthoDB" id="9814572at2"/>
<evidence type="ECO:0000256" key="2">
    <source>
        <dbReference type="ARBA" id="ARBA00023125"/>
    </source>
</evidence>
<dbReference type="AlphaFoldDB" id="A0A7W6HTC2"/>
<keyword evidence="3" id="KW-0418">Kinase</keyword>
<dbReference type="GeneID" id="93100563"/>
<dbReference type="InterPro" id="IPR044946">
    <property type="entry name" value="Restrct_endonuc_typeI_TRD_sf"/>
</dbReference>
<proteinExistence type="predicted"/>
<dbReference type="RefSeq" id="WP_120096388.1">
    <property type="nucleotide sequence ID" value="NZ_AP028155.1"/>
</dbReference>
<dbReference type="EMBL" id="JACIES010000001">
    <property type="protein sequence ID" value="MBB4024345.1"/>
    <property type="molecule type" value="Genomic_DNA"/>
</dbReference>
<evidence type="ECO:0000256" key="1">
    <source>
        <dbReference type="ARBA" id="ARBA00022747"/>
    </source>
</evidence>
<evidence type="ECO:0000313" key="4">
    <source>
        <dbReference type="Proteomes" id="UP000546007"/>
    </source>
</evidence>
<keyword evidence="4" id="KW-1185">Reference proteome</keyword>
<accession>A0A7W6HTC2</accession>
<dbReference type="SUPFAM" id="SSF116734">
    <property type="entry name" value="DNA methylase specificity domain"/>
    <property type="match status" value="1"/>
</dbReference>
<dbReference type="GO" id="GO:0003677">
    <property type="term" value="F:DNA binding"/>
    <property type="evidence" value="ECO:0007669"/>
    <property type="project" value="UniProtKB-KW"/>
</dbReference>
<dbReference type="GO" id="GO:0016301">
    <property type="term" value="F:kinase activity"/>
    <property type="evidence" value="ECO:0007669"/>
    <property type="project" value="UniProtKB-KW"/>
</dbReference>
<dbReference type="InterPro" id="IPR036890">
    <property type="entry name" value="HATPase_C_sf"/>
</dbReference>
<gene>
    <name evidence="3" type="ORF">GGR14_000106</name>
</gene>
<dbReference type="Gene3D" id="3.40.50.150">
    <property type="entry name" value="Vaccinia Virus protein VP39"/>
    <property type="match status" value="1"/>
</dbReference>
<reference evidence="3 4" key="1">
    <citation type="submission" date="2020-08" db="EMBL/GenBank/DDBJ databases">
        <title>Genomic Encyclopedia of Type Strains, Phase IV (KMG-IV): sequencing the most valuable type-strain genomes for metagenomic binning, comparative biology and taxonomic classification.</title>
        <authorList>
            <person name="Goeker M."/>
        </authorList>
    </citation>
    <scope>NUCLEOTIDE SEQUENCE [LARGE SCALE GENOMIC DNA]</scope>
    <source>
        <strain evidence="3 4">DSM 105721</strain>
    </source>
</reference>
<dbReference type="InterPro" id="IPR029063">
    <property type="entry name" value="SAM-dependent_MTases_sf"/>
</dbReference>
<organism evidence="3 4">
    <name type="scientific">Butyricimonas faecihominis</name>
    <dbReference type="NCBI Taxonomy" id="1472416"/>
    <lineage>
        <taxon>Bacteria</taxon>
        <taxon>Pseudomonadati</taxon>
        <taxon>Bacteroidota</taxon>
        <taxon>Bacteroidia</taxon>
        <taxon>Bacteroidales</taxon>
        <taxon>Odoribacteraceae</taxon>
        <taxon>Butyricimonas</taxon>
    </lineage>
</organism>
<protein>
    <submittedName>
        <fullName evidence="3">Signal transduction histidine kinase</fullName>
    </submittedName>
</protein>
<dbReference type="Proteomes" id="UP000546007">
    <property type="component" value="Unassembled WGS sequence"/>
</dbReference>
<dbReference type="GO" id="GO:0009307">
    <property type="term" value="P:DNA restriction-modification system"/>
    <property type="evidence" value="ECO:0007669"/>
    <property type="project" value="UniProtKB-KW"/>
</dbReference>
<dbReference type="SUPFAM" id="SSF53335">
    <property type="entry name" value="S-adenosyl-L-methionine-dependent methyltransferases"/>
    <property type="match status" value="1"/>
</dbReference>
<name>A0A7W6HTC2_9BACT</name>
<dbReference type="SUPFAM" id="SSF55874">
    <property type="entry name" value="ATPase domain of HSP90 chaperone/DNA topoisomerase II/histidine kinase"/>
    <property type="match status" value="1"/>
</dbReference>
<sequence>MTQFARLSVEAQNIVNKFSNSIWSKGFTNNPSMILGASLYATNPNAKSSVVKELDKYIIDLKEELPSEQIDILKNEYRNVILSCFDQDSENFLRNGATQITPSGLVDLCLKIAECEPNSEVYLPYNGTGEFSHKLIGCKCDGYEQGIINWAISEILNSAVGVECNIECVAFPIVMTTKEYDYIFTCPPFGQRRETISSLIHLLETNLKKDGELYAIVPFDVCTTLSGNYGFDFRKTAADLNVSIAVLALPSETFQPYTGVKTCLIHIKKDGLGNVILADFSSSTFVSRTNVVGRKRYTLKTESIIESLKERDEKLVWCGKYPDLTGSLSFSPNRYLPTINAPILAAGEKLVKLGELIERVPATRLTVKAVRPLVGNRELFDDYLNCILSADNTLASVKETNSVIDQNCLLIGFIGGKVKVARLKNATQTNSVSLRSEIFPVKIVSNIITEDYLLRSLLCDYSKEQIVKLSTGSVISRISFRDLCDILIKVPSLEEQEKVCYNEAHAGIQEADITLQKIYEDFRKDIHMKKHAIGQTLSNFKNWWRLLEQVRKDNNGIIDENAIVGRIHKVSVKEIFENLETSMSKLSTQFNKFDTGYGLPKEDIALTEFIENYIHGNKSPLFRYEYSSADHRCIEDIPEIDIDSNLNGKLTGNYVLRKGDPIEYVKFSKEALTTIFNNIVSNACAHGFVNREDADNIIKIEIGSEGSDYIVSISNNGEPLVPQMSCSDITVYGQTSGNSNTHFGIGGYEIKKLMEEFGDNLEIISEPENEFTITYKLIFHDTNIDSSFEL</sequence>
<evidence type="ECO:0000313" key="3">
    <source>
        <dbReference type="EMBL" id="MBB4024345.1"/>
    </source>
</evidence>
<keyword evidence="1" id="KW-0680">Restriction system</keyword>
<dbReference type="Gene3D" id="3.30.565.10">
    <property type="entry name" value="Histidine kinase-like ATPase, C-terminal domain"/>
    <property type="match status" value="1"/>
</dbReference>
<dbReference type="Gene3D" id="3.90.220.20">
    <property type="entry name" value="DNA methylase specificity domains"/>
    <property type="match status" value="1"/>
</dbReference>
<keyword evidence="2" id="KW-0238">DNA-binding</keyword>